<dbReference type="AlphaFoldDB" id="A0A6P8B873"/>
<keyword evidence="1" id="KW-0732">Signal</keyword>
<evidence type="ECO:0008006" key="4">
    <source>
        <dbReference type="Google" id="ProtNLM"/>
    </source>
</evidence>
<dbReference type="InterPro" id="IPR005152">
    <property type="entry name" value="Lipase_secreted"/>
</dbReference>
<gene>
    <name evidence="3" type="ORF">PgNI_03604</name>
</gene>
<evidence type="ECO:0000313" key="2">
    <source>
        <dbReference type="Proteomes" id="UP000515153"/>
    </source>
</evidence>
<dbReference type="GO" id="GO:0016042">
    <property type="term" value="P:lipid catabolic process"/>
    <property type="evidence" value="ECO:0007669"/>
    <property type="project" value="InterPro"/>
</dbReference>
<dbReference type="PANTHER" id="PTHR34853:SF1">
    <property type="entry name" value="LIPASE 5"/>
    <property type="match status" value="1"/>
</dbReference>
<sequence>MLPPAILLLGAAVLGRCQEASSGCGPSCKAAFKEALAAEAVNWATYNVTNDAFYDTPGNFSSSSKPGDLLRWQDLSSDQLASNFTLVPTGMSLSRFIYVTEDKDRKPIPSSGYVLLPYSIPDGRDKFRTVAWAHGTAGNGRKCAPSNNQRLDYSWLAPFLYASHGYAVVGTDYAGLGVEIPTTFQYEAGHLHAADVAYSVVAARKMVGHLLTDEWVVAGHSEGGMTAWRTNERLAMPGQDGLLKAGRFLGAASIAPALQPIKLIPREIERAKGGHIEIVSVYLLQALSGLYPDTIKKEDYLTENALTLLPYINQGCLRTGSTIMSLFNVSQIYKNTSWITGPVMQKWQKEINGAGPHKLAGPMLVVQGEADVLTYPEFAEEDFDATCKEFPDSSAEYYKVPGAGHGTSLEASALYYIPWIKSLFEGRTPQAGCRKVTAKPVTDRFSKDRTGPLA</sequence>
<dbReference type="InterPro" id="IPR029058">
    <property type="entry name" value="AB_hydrolase_fold"/>
</dbReference>
<reference evidence="3" key="1">
    <citation type="journal article" date="2019" name="Mol. Biol. Evol.">
        <title>Blast fungal genomes show frequent chromosomal changes, gene gains and losses, and effector gene turnover.</title>
        <authorList>
            <person name="Gomez Luciano L.B."/>
            <person name="Jason Tsai I."/>
            <person name="Chuma I."/>
            <person name="Tosa Y."/>
            <person name="Chen Y.H."/>
            <person name="Li J.Y."/>
            <person name="Li M.Y."/>
            <person name="Jade Lu M.Y."/>
            <person name="Nakayashiki H."/>
            <person name="Li W.H."/>
        </authorList>
    </citation>
    <scope>NUCLEOTIDE SEQUENCE</scope>
    <source>
        <strain evidence="3">NI907</strain>
    </source>
</reference>
<proteinExistence type="predicted"/>
<keyword evidence="2" id="KW-1185">Reference proteome</keyword>
<feature type="signal peptide" evidence="1">
    <location>
        <begin position="1"/>
        <end position="17"/>
    </location>
</feature>
<accession>A0A6P8B873</accession>
<organism evidence="2 3">
    <name type="scientific">Pyricularia grisea</name>
    <name type="common">Crabgrass-specific blast fungus</name>
    <name type="synonym">Magnaporthe grisea</name>
    <dbReference type="NCBI Taxonomy" id="148305"/>
    <lineage>
        <taxon>Eukaryota</taxon>
        <taxon>Fungi</taxon>
        <taxon>Dikarya</taxon>
        <taxon>Ascomycota</taxon>
        <taxon>Pezizomycotina</taxon>
        <taxon>Sordariomycetes</taxon>
        <taxon>Sordariomycetidae</taxon>
        <taxon>Magnaporthales</taxon>
        <taxon>Pyriculariaceae</taxon>
        <taxon>Pyricularia</taxon>
    </lineage>
</organism>
<protein>
    <recommendedName>
        <fullName evidence="4">Serine aminopeptidase S33 domain-containing protein</fullName>
    </recommendedName>
</protein>
<name>A0A6P8B873_PYRGI</name>
<dbReference type="Gene3D" id="3.40.50.1820">
    <property type="entry name" value="alpha/beta hydrolase"/>
    <property type="match status" value="2"/>
</dbReference>
<reference evidence="3" key="3">
    <citation type="submission" date="2025-08" db="UniProtKB">
        <authorList>
            <consortium name="RefSeq"/>
        </authorList>
    </citation>
    <scope>IDENTIFICATION</scope>
    <source>
        <strain evidence="3">NI907</strain>
    </source>
</reference>
<evidence type="ECO:0000313" key="3">
    <source>
        <dbReference type="RefSeq" id="XP_030983426.1"/>
    </source>
</evidence>
<reference evidence="3" key="2">
    <citation type="submission" date="2019-10" db="EMBL/GenBank/DDBJ databases">
        <authorList>
            <consortium name="NCBI Genome Project"/>
        </authorList>
    </citation>
    <scope>NUCLEOTIDE SEQUENCE</scope>
    <source>
        <strain evidence="3">NI907</strain>
    </source>
</reference>
<dbReference type="KEGG" id="pgri:PgNI_03604"/>
<dbReference type="GeneID" id="41958567"/>
<dbReference type="RefSeq" id="XP_030983426.1">
    <property type="nucleotide sequence ID" value="XM_031123658.1"/>
</dbReference>
<dbReference type="PANTHER" id="PTHR34853">
    <property type="match status" value="1"/>
</dbReference>
<feature type="chain" id="PRO_5028051603" description="Serine aminopeptidase S33 domain-containing protein" evidence="1">
    <location>
        <begin position="18"/>
        <end position="454"/>
    </location>
</feature>
<evidence type="ECO:0000256" key="1">
    <source>
        <dbReference type="SAM" id="SignalP"/>
    </source>
</evidence>
<dbReference type="SUPFAM" id="SSF53474">
    <property type="entry name" value="alpha/beta-Hydrolases"/>
    <property type="match status" value="1"/>
</dbReference>
<dbReference type="Proteomes" id="UP000515153">
    <property type="component" value="Unplaced"/>
</dbReference>
<dbReference type="GO" id="GO:0004806">
    <property type="term" value="F:triacylglycerol lipase activity"/>
    <property type="evidence" value="ECO:0007669"/>
    <property type="project" value="InterPro"/>
</dbReference>